<name>A0A4R3Z6N8_9FIRM</name>
<reference evidence="1 2" key="1">
    <citation type="submission" date="2019-03" db="EMBL/GenBank/DDBJ databases">
        <title>Genomic Encyclopedia of Type Strains, Phase IV (KMG-IV): sequencing the most valuable type-strain genomes for metagenomic binning, comparative biology and taxonomic classification.</title>
        <authorList>
            <person name="Goeker M."/>
        </authorList>
    </citation>
    <scope>NUCLEOTIDE SEQUENCE [LARGE SCALE GENOMIC DNA]</scope>
    <source>
        <strain evidence="1 2">DSM 29487</strain>
    </source>
</reference>
<protein>
    <submittedName>
        <fullName evidence="1">Uncharacterized protein</fullName>
    </submittedName>
</protein>
<dbReference type="AlphaFoldDB" id="A0A4R3Z6N8"/>
<accession>A0A4R3Z6N8</accession>
<evidence type="ECO:0000313" key="1">
    <source>
        <dbReference type="EMBL" id="TCW01258.1"/>
    </source>
</evidence>
<comment type="caution">
    <text evidence="1">The sequence shown here is derived from an EMBL/GenBank/DDBJ whole genome shotgun (WGS) entry which is preliminary data.</text>
</comment>
<gene>
    <name evidence="1" type="ORF">EDD60_10475</name>
</gene>
<dbReference type="EMBL" id="SMCQ01000004">
    <property type="protein sequence ID" value="TCW01258.1"/>
    <property type="molecule type" value="Genomic_DNA"/>
</dbReference>
<keyword evidence="2" id="KW-1185">Reference proteome</keyword>
<proteinExistence type="predicted"/>
<sequence>MPIRRWRSCRNYRRNRVVTPAVQTLLMEGTARNTRNRRLVPTRSMAEIQLYAVGTEEHGNVSVTSMYHSILSVKCVLRKESLCLLMRFITSCHCQKVEHMRGLTSLLYVSHVMQRFMPSVVTIKEVKNIVCTATISDPRGGSNPKRIKIPGNGVGSCV</sequence>
<evidence type="ECO:0000313" key="2">
    <source>
        <dbReference type="Proteomes" id="UP000295515"/>
    </source>
</evidence>
<dbReference type="Proteomes" id="UP000295515">
    <property type="component" value="Unassembled WGS sequence"/>
</dbReference>
<organism evidence="1 2">
    <name type="scientific">Longibaculum muris</name>
    <dbReference type="NCBI Taxonomy" id="1796628"/>
    <lineage>
        <taxon>Bacteria</taxon>
        <taxon>Bacillati</taxon>
        <taxon>Bacillota</taxon>
        <taxon>Erysipelotrichia</taxon>
        <taxon>Erysipelotrichales</taxon>
        <taxon>Coprobacillaceae</taxon>
        <taxon>Longibaculum</taxon>
    </lineage>
</organism>